<proteinExistence type="predicted"/>
<reference evidence="1" key="2">
    <citation type="submission" date="2021-09" db="EMBL/GenBank/DDBJ databases">
        <authorList>
            <person name="Jia N."/>
            <person name="Wang J."/>
            <person name="Shi W."/>
            <person name="Du L."/>
            <person name="Sun Y."/>
            <person name="Zhan W."/>
            <person name="Jiang J."/>
            <person name="Wang Q."/>
            <person name="Zhang B."/>
            <person name="Ji P."/>
            <person name="Sakyi L.B."/>
            <person name="Cui X."/>
            <person name="Yuan T."/>
            <person name="Jiang B."/>
            <person name="Yang W."/>
            <person name="Lam T.T.-Y."/>
            <person name="Chang Q."/>
            <person name="Ding S."/>
            <person name="Wang X."/>
            <person name="Zhu J."/>
            <person name="Ruan X."/>
            <person name="Zhao L."/>
            <person name="Wei J."/>
            <person name="Que T."/>
            <person name="Du C."/>
            <person name="Cheng J."/>
            <person name="Dai P."/>
            <person name="Han X."/>
            <person name="Huang E."/>
            <person name="Gao Y."/>
            <person name="Liu J."/>
            <person name="Shao H."/>
            <person name="Ye R."/>
            <person name="Li L."/>
            <person name="Wei W."/>
            <person name="Wang X."/>
            <person name="Wang C."/>
            <person name="Huo Q."/>
            <person name="Li W."/>
            <person name="Guo W."/>
            <person name="Chen H."/>
            <person name="Chen S."/>
            <person name="Zhou L."/>
            <person name="Zhou L."/>
            <person name="Ni X."/>
            <person name="Tian J."/>
            <person name="Zhou Y."/>
            <person name="Sheng Y."/>
            <person name="Liu T."/>
            <person name="Pan Y."/>
            <person name="Xia L."/>
            <person name="Li J."/>
            <person name="Zhao F."/>
            <person name="Cao W."/>
        </authorList>
    </citation>
    <scope>NUCLEOTIDE SEQUENCE</scope>
    <source>
        <strain evidence="1">Rsan-2018</strain>
        <tissue evidence="1">Larvae</tissue>
    </source>
</reference>
<reference evidence="1" key="1">
    <citation type="journal article" date="2020" name="Cell">
        <title>Large-Scale Comparative Analyses of Tick Genomes Elucidate Their Genetic Diversity and Vector Capacities.</title>
        <authorList>
            <consortium name="Tick Genome and Microbiome Consortium (TIGMIC)"/>
            <person name="Jia N."/>
            <person name="Wang J."/>
            <person name="Shi W."/>
            <person name="Du L."/>
            <person name="Sun Y."/>
            <person name="Zhan W."/>
            <person name="Jiang J.F."/>
            <person name="Wang Q."/>
            <person name="Zhang B."/>
            <person name="Ji P."/>
            <person name="Bell-Sakyi L."/>
            <person name="Cui X.M."/>
            <person name="Yuan T.T."/>
            <person name="Jiang B.G."/>
            <person name="Yang W.F."/>
            <person name="Lam T.T."/>
            <person name="Chang Q.C."/>
            <person name="Ding S.J."/>
            <person name="Wang X.J."/>
            <person name="Zhu J.G."/>
            <person name="Ruan X.D."/>
            <person name="Zhao L."/>
            <person name="Wei J.T."/>
            <person name="Ye R.Z."/>
            <person name="Que T.C."/>
            <person name="Du C.H."/>
            <person name="Zhou Y.H."/>
            <person name="Cheng J.X."/>
            <person name="Dai P.F."/>
            <person name="Guo W.B."/>
            <person name="Han X.H."/>
            <person name="Huang E.J."/>
            <person name="Li L.F."/>
            <person name="Wei W."/>
            <person name="Gao Y.C."/>
            <person name="Liu J.Z."/>
            <person name="Shao H.Z."/>
            <person name="Wang X."/>
            <person name="Wang C.C."/>
            <person name="Yang T.C."/>
            <person name="Huo Q.B."/>
            <person name="Li W."/>
            <person name="Chen H.Y."/>
            <person name="Chen S.E."/>
            <person name="Zhou L.G."/>
            <person name="Ni X.B."/>
            <person name="Tian J.H."/>
            <person name="Sheng Y."/>
            <person name="Liu T."/>
            <person name="Pan Y.S."/>
            <person name="Xia L.Y."/>
            <person name="Li J."/>
            <person name="Zhao F."/>
            <person name="Cao W.C."/>
        </authorList>
    </citation>
    <scope>NUCLEOTIDE SEQUENCE</scope>
    <source>
        <strain evidence="1">Rsan-2018</strain>
    </source>
</reference>
<dbReference type="AlphaFoldDB" id="A0A9D4T4J9"/>
<evidence type="ECO:0000313" key="2">
    <source>
        <dbReference type="Proteomes" id="UP000821837"/>
    </source>
</evidence>
<name>A0A9D4T4J9_RHISA</name>
<organism evidence="1 2">
    <name type="scientific">Rhipicephalus sanguineus</name>
    <name type="common">Brown dog tick</name>
    <name type="synonym">Ixodes sanguineus</name>
    <dbReference type="NCBI Taxonomy" id="34632"/>
    <lineage>
        <taxon>Eukaryota</taxon>
        <taxon>Metazoa</taxon>
        <taxon>Ecdysozoa</taxon>
        <taxon>Arthropoda</taxon>
        <taxon>Chelicerata</taxon>
        <taxon>Arachnida</taxon>
        <taxon>Acari</taxon>
        <taxon>Parasitiformes</taxon>
        <taxon>Ixodida</taxon>
        <taxon>Ixodoidea</taxon>
        <taxon>Ixodidae</taxon>
        <taxon>Rhipicephalinae</taxon>
        <taxon>Rhipicephalus</taxon>
        <taxon>Rhipicephalus</taxon>
    </lineage>
</organism>
<accession>A0A9D4T4J9</accession>
<dbReference type="EMBL" id="JABSTV010001247">
    <property type="protein sequence ID" value="KAH7972676.1"/>
    <property type="molecule type" value="Genomic_DNA"/>
</dbReference>
<gene>
    <name evidence="1" type="ORF">HPB52_015093</name>
</gene>
<dbReference type="Proteomes" id="UP000821837">
    <property type="component" value="Chromosome 11"/>
</dbReference>
<keyword evidence="2" id="KW-1185">Reference proteome</keyword>
<sequence length="230" mass="26472">MTTRFLGTSQVLRKPLLRSCLQAEEPHTVFAEIDVQTNNSKGCILQAQQWATLFSEYTEGFYEGNDRIQHYERSTTIIKRLFEDKDVGKVGLRYLVAWSIYRQLANFTDPYLMRGYKKADEACFLIVKDVMCLAILSHYFQKLSKVSQYFVVASKYMHPVPKSQHYVACHKAERAVRAYLEELGAMTSDRPPIGADININENAWGIIESNPSKKLRWASSDKLRCAVEEQ</sequence>
<evidence type="ECO:0000313" key="1">
    <source>
        <dbReference type="EMBL" id="KAH7972676.1"/>
    </source>
</evidence>
<comment type="caution">
    <text evidence="1">The sequence shown here is derived from an EMBL/GenBank/DDBJ whole genome shotgun (WGS) entry which is preliminary data.</text>
</comment>
<protein>
    <submittedName>
        <fullName evidence="1">Uncharacterized protein</fullName>
    </submittedName>
</protein>